<reference evidence="2" key="1">
    <citation type="submission" date="2017-07" db="EMBL/GenBank/DDBJ databases">
        <title>The cable genome - Insights into the physiology and evolution of filamentous bacteria capable of sulfide oxidation via long distance electron transfer.</title>
        <authorList>
            <person name="Thorup C."/>
            <person name="Bjerg J.T."/>
            <person name="Schreiber L."/>
            <person name="Nielsen L.P."/>
            <person name="Kjeldsen K.U."/>
            <person name="Boesen T."/>
            <person name="Boggild A."/>
            <person name="Meysman F."/>
            <person name="Geelhoed J."/>
            <person name="Schramm A."/>
        </authorList>
    </citation>
    <scope>NUCLEOTIDE SEQUENCE [LARGE SCALE GENOMIC DNA]</scope>
    <source>
        <strain evidence="2">GS</strain>
    </source>
</reference>
<comment type="caution">
    <text evidence="2">The sequence shown here is derived from an EMBL/GenBank/DDBJ whole genome shotgun (WGS) entry which is preliminary data.</text>
</comment>
<dbReference type="Proteomes" id="UP000316238">
    <property type="component" value="Unassembled WGS sequence"/>
</dbReference>
<dbReference type="Gene3D" id="2.10.10.90">
    <property type="match status" value="1"/>
</dbReference>
<evidence type="ECO:0000313" key="2">
    <source>
        <dbReference type="EMBL" id="TAA75407.1"/>
    </source>
</evidence>
<gene>
    <name evidence="2" type="ORF">CDV28_10754</name>
</gene>
<evidence type="ECO:0000313" key="3">
    <source>
        <dbReference type="Proteomes" id="UP000316238"/>
    </source>
</evidence>
<evidence type="ECO:0000256" key="1">
    <source>
        <dbReference type="SAM" id="MobiDB-lite"/>
    </source>
</evidence>
<accession>A0A521G302</accession>
<dbReference type="EMBL" id="NQJD01000007">
    <property type="protein sequence ID" value="TAA75407.1"/>
    <property type="molecule type" value="Genomic_DNA"/>
</dbReference>
<protein>
    <submittedName>
        <fullName evidence="2">Carbohydrate binding domain-containing protein</fullName>
    </submittedName>
</protein>
<proteinExistence type="predicted"/>
<feature type="region of interest" description="Disordered" evidence="1">
    <location>
        <begin position="2119"/>
        <end position="2139"/>
    </location>
</feature>
<sequence length="2139" mass="233014">MKKTSYAALSFLAVVALQPTIGRAIETCSEGVGIPPFLSSGAKPNLLMVLDNSGSMLDAAYSKQGKIFNGTTPVMINNSLQATYQRCMDGDYDIVSVSTQGGSTTTTKITTVTGYDTAYVYGGYFKSDTWYTWTKAYPPDEWTSGTTYAVGSRVQAYGNIYEAATAGVSTGASIDKSTGVEWNKLGISGITPSRSKWASGITYPANSFTWYGPQLYYTAAGGTSTGLKLTDKTGVTDWVPVEYTWMSSEPYSIGSIVTYNGILYQSLVNSNSGNVPGKDTTKWKSLRQGAFESLATAPSSATAACSGTGTKYTRADNLCLTINTSTPKKVTSFVARGNFLNWAMASKFDVEKKILTGGKHNYYENVLVGEHRGCSGSRMIKQVKLDGTAGYLSLGVRGSKYEDSDLPFLQDRVDSSDDTSRLEVLAVTATGLQISGQCQDMLDTILNKDPNGANWSQPITQCLETFPANDTAITHQRPMLNHSLQFCSKWWKDNSIRNISTVQKECGDLYTGTSKNPAYAPSTLVPAYGAYICYGIYDKNITNPVQRAGYIGRCWRPAQSSMANCVPKPAVSLANGGCDFTAPATECTYSPDNKKPWFKNKAGYNYTCTSNKLTDCTTWTPLYQWDDGSGASCTVGATPRTISTPAGWDPTVNVDDCITQASIDYCTDTAVPEVIDPSDQAGDTTQTWNVPGVVADSGIIALMGGTNPLATMKGYIQQPTRPTGVIHSVKKDLRLGAMAFHYVGAATECSSSYVTPGITRYCPTGNRDGAQLIAQLKAGDDVVNASDPEYSGSKRLHVDDMAAAINTVRGTSWTPLGEALYNALGYYTQNDTFCMKKDSTGKCLDFCLQQDASGNCTNYALDTDPVQFWCQDNHILVISEGESTTDVHPDVVAFAASPTTVNQAAYFPKKETGDLIGDGTAEPAFTPGTSTPCGDKLFRSTYLDDMTWWGQHVWPIYKKRYILDPDGNQVPKQNIFTHVVTTGVLSDVGTGECNPKTLMEYAADKGGTDNYYPGENPQQLEDNLYAVLDDILSRASAGSAASVISSSRSGSGAVYQAVFWPKYEDKAKLDGALKNNKVSWVGDVHSLFVSSAGLMYEDTNGNGKLDPPADKQVLFYFSSAANRTRGCYDITGFYASSPTSPQCPGEPAKTATDPDPQCSGAKCVEINNIKYLWSANKRLAKMNVVTDRKIYTWNDANNDGKVDDGEQFLLKDLDSTKLAALNTIAANNNRGPVGNDFLTSADWETFAGYEARLLNETDAAYNTRRERGALDALIQWIQGVDSLSDESADNNGNGRIDTALRSRYFHKLDPDDLLADTWRLGDIIHSTPIVVAKPAEAYHYIYRDPTYRDFVEKWKGRRNMVYFGGNDGMLHAMNGGFYFENKGQFCCTDALDDSNGNCAVTPVNGSCGTGKAALGQEMWAYIPYNLQPHLKCLADKHYAHKYYVDQKPRIFDAQIFQPEAECADPTSADYKTKCVHPGGWGTILVGALRFGGAPIKANELNNNTADKRLFTSSFFIMDITNPEAEPKLLGEMTQLLDTSGNKIYADMGYTTSSPSMVIMRDSYPTPTSTGNAKSDWYLVMGNGPTELDGSYPSQGKVGILPLAWLNGNVTLWTAAKPQSIDSTSKKAFRIPNAAPLSTGSSAEGGIFTLPGDPSFISDIISVDYNINLTAVDALGARYRADAVYFGTIDGSDFASYPPGYLSGIADQFYWNKGGRVFRMVTKMLDPNGEEKASLPSEWAGKWSDDSQSSLFNKGPLRQLADVKMPVIGAPSIGYDGNNYWIYAGTGRFYSEKDKTDDGWCLDSTQNNCADRSKIGFFGLKEPLMDANSSLFDKWTTQPPSSNYKDNPMMTWGRIEWDINTQFNSDIPLKTVPPSYPPGKRGLMQADNIIVADLKSSKYIGTNDGNKVPYLECYHCTTNISDRSKYSCTVVNNTDKAFCFPSTVKSQIVTKAYDPLFPNDLTKAVDVPAFDKLRKYIAGTGFMTVDGKDYTTGLDGWYRDFHDPRERNLGTSALLGGLLTYTTYQPFNDKCRAEGESSLYGVHFQTGTGWTETVFGTFDSNGTIHKAQEGGEFVMDKLSLGRGLSTTPSMHVGSGEQDAKAFIQTSTGEIIEVNQQNLPIKSSKSGRQSWTDRCTPPAAP</sequence>
<organism evidence="2 3">
    <name type="scientific">Candidatus Electronema aureum</name>
    <dbReference type="NCBI Taxonomy" id="2005002"/>
    <lineage>
        <taxon>Bacteria</taxon>
        <taxon>Pseudomonadati</taxon>
        <taxon>Thermodesulfobacteriota</taxon>
        <taxon>Desulfobulbia</taxon>
        <taxon>Desulfobulbales</taxon>
        <taxon>Desulfobulbaceae</taxon>
        <taxon>Candidatus Electronema</taxon>
    </lineage>
</organism>
<keyword evidence="3" id="KW-1185">Reference proteome</keyword>
<name>A0A521G302_9BACT</name>
<feature type="compositionally biased region" description="Polar residues" evidence="1">
    <location>
        <begin position="2119"/>
        <end position="2131"/>
    </location>
</feature>